<evidence type="ECO:0000313" key="3">
    <source>
        <dbReference type="Proteomes" id="UP001596500"/>
    </source>
</evidence>
<gene>
    <name evidence="2" type="ORF">ACFQNG_20365</name>
</gene>
<keyword evidence="2" id="KW-0255">Endonuclease</keyword>
<reference evidence="3" key="1">
    <citation type="journal article" date="2019" name="Int. J. Syst. Evol. Microbiol.">
        <title>The Global Catalogue of Microorganisms (GCM) 10K type strain sequencing project: providing services to taxonomists for standard genome sequencing and annotation.</title>
        <authorList>
            <consortium name="The Broad Institute Genomics Platform"/>
            <consortium name="The Broad Institute Genome Sequencing Center for Infectious Disease"/>
            <person name="Wu L."/>
            <person name="Ma J."/>
        </authorList>
    </citation>
    <scope>NUCLEOTIDE SEQUENCE [LARGE SCALE GENOMIC DNA]</scope>
    <source>
        <strain evidence="3">CGMCC 1.12942</strain>
    </source>
</reference>
<feature type="domain" description="Restriction endonuclease type IV Mrr" evidence="1">
    <location>
        <begin position="87"/>
        <end position="196"/>
    </location>
</feature>
<proteinExistence type="predicted"/>
<accession>A0ABW2RR20</accession>
<dbReference type="PANTHER" id="PTHR30015">
    <property type="entry name" value="MRR RESTRICTION SYSTEM PROTEIN"/>
    <property type="match status" value="1"/>
</dbReference>
<dbReference type="Pfam" id="PF04471">
    <property type="entry name" value="Mrr_cat"/>
    <property type="match status" value="1"/>
</dbReference>
<keyword evidence="2" id="KW-0378">Hydrolase</keyword>
<dbReference type="Gene3D" id="3.40.1350.10">
    <property type="match status" value="1"/>
</dbReference>
<dbReference type="InterPro" id="IPR011856">
    <property type="entry name" value="tRNA_endonuc-like_dom_sf"/>
</dbReference>
<evidence type="ECO:0000313" key="2">
    <source>
        <dbReference type="EMBL" id="MFC7443415.1"/>
    </source>
</evidence>
<dbReference type="SUPFAM" id="SSF52980">
    <property type="entry name" value="Restriction endonuclease-like"/>
    <property type="match status" value="1"/>
</dbReference>
<protein>
    <submittedName>
        <fullName evidence="2">Restriction endonuclease</fullName>
    </submittedName>
</protein>
<keyword evidence="3" id="KW-1185">Reference proteome</keyword>
<evidence type="ECO:0000259" key="1">
    <source>
        <dbReference type="Pfam" id="PF04471"/>
    </source>
</evidence>
<dbReference type="PANTHER" id="PTHR30015:SF6">
    <property type="entry name" value="SLL1429 PROTEIN"/>
    <property type="match status" value="1"/>
</dbReference>
<dbReference type="InterPro" id="IPR007560">
    <property type="entry name" value="Restrct_endonuc_IV_Mrr"/>
</dbReference>
<dbReference type="Proteomes" id="UP001596500">
    <property type="component" value="Unassembled WGS sequence"/>
</dbReference>
<sequence length="197" mass="23375">MRGFLREFGLFLKEFILFYFRLSIKALHFMAKWIKPIVMIIRHWLEHDAIESHRFRQKYGDSLGQFTNVIAPKEQKIPKVTYTLDQLKKMDPFEFERFIGKQFEKRGYLVKVTKATGDQGIDLDCYKNGKRIIVQCKRYQKQVPSGEVMKFVGVKHFHNADEAYFITTGYFTSAGIKYAKKEQIRLIDGSELMRWLI</sequence>
<dbReference type="EMBL" id="JBHTBW010000087">
    <property type="protein sequence ID" value="MFC7443415.1"/>
    <property type="molecule type" value="Genomic_DNA"/>
</dbReference>
<dbReference type="GO" id="GO:0004519">
    <property type="term" value="F:endonuclease activity"/>
    <property type="evidence" value="ECO:0007669"/>
    <property type="project" value="UniProtKB-KW"/>
</dbReference>
<name>A0ABW2RR20_9BACL</name>
<dbReference type="RefSeq" id="WP_379867747.1">
    <property type="nucleotide sequence ID" value="NZ_JBHTBW010000087.1"/>
</dbReference>
<dbReference type="InterPro" id="IPR011335">
    <property type="entry name" value="Restrct_endonuc-II-like"/>
</dbReference>
<keyword evidence="2" id="KW-0540">Nuclease</keyword>
<dbReference type="InterPro" id="IPR052906">
    <property type="entry name" value="Type_IV_Methyl-Rstrct_Enzyme"/>
</dbReference>
<comment type="caution">
    <text evidence="2">The sequence shown here is derived from an EMBL/GenBank/DDBJ whole genome shotgun (WGS) entry which is preliminary data.</text>
</comment>
<organism evidence="2 3">
    <name type="scientific">Laceyella putida</name>
    <dbReference type="NCBI Taxonomy" id="110101"/>
    <lineage>
        <taxon>Bacteria</taxon>
        <taxon>Bacillati</taxon>
        <taxon>Bacillota</taxon>
        <taxon>Bacilli</taxon>
        <taxon>Bacillales</taxon>
        <taxon>Thermoactinomycetaceae</taxon>
        <taxon>Laceyella</taxon>
    </lineage>
</organism>